<reference evidence="1 2" key="1">
    <citation type="submission" date="2021-12" db="EMBL/GenBank/DDBJ databases">
        <title>Discovery of the Pendulisporaceae a myxobacterial family with distinct sporulation behavior and unique specialized metabolism.</title>
        <authorList>
            <person name="Garcia R."/>
            <person name="Popoff A."/>
            <person name="Bader C.D."/>
            <person name="Loehr J."/>
            <person name="Walesch S."/>
            <person name="Walt C."/>
            <person name="Boldt J."/>
            <person name="Bunk B."/>
            <person name="Haeckl F.J.F.P.J."/>
            <person name="Gunesch A.P."/>
            <person name="Birkelbach J."/>
            <person name="Nuebel U."/>
            <person name="Pietschmann T."/>
            <person name="Bach T."/>
            <person name="Mueller R."/>
        </authorList>
    </citation>
    <scope>NUCLEOTIDE SEQUENCE [LARGE SCALE GENOMIC DNA]</scope>
    <source>
        <strain evidence="1 2">MSr11954</strain>
    </source>
</reference>
<keyword evidence="1" id="KW-0808">Transferase</keyword>
<accession>A0ABZ2M0S1</accession>
<dbReference type="Proteomes" id="UP001370348">
    <property type="component" value="Chromosome"/>
</dbReference>
<organism evidence="1 2">
    <name type="scientific">Pendulispora albinea</name>
    <dbReference type="NCBI Taxonomy" id="2741071"/>
    <lineage>
        <taxon>Bacteria</taxon>
        <taxon>Pseudomonadati</taxon>
        <taxon>Myxococcota</taxon>
        <taxon>Myxococcia</taxon>
        <taxon>Myxococcales</taxon>
        <taxon>Sorangiineae</taxon>
        <taxon>Pendulisporaceae</taxon>
        <taxon>Pendulispora</taxon>
    </lineage>
</organism>
<dbReference type="PANTHER" id="PTHR45947:SF3">
    <property type="entry name" value="SULFOQUINOVOSYL TRANSFERASE SQD2"/>
    <property type="match status" value="1"/>
</dbReference>
<dbReference type="RefSeq" id="WP_394826423.1">
    <property type="nucleotide sequence ID" value="NZ_CP089984.1"/>
</dbReference>
<gene>
    <name evidence="1" type="ORF">LZC94_05830</name>
</gene>
<dbReference type="Pfam" id="PF13692">
    <property type="entry name" value="Glyco_trans_1_4"/>
    <property type="match status" value="1"/>
</dbReference>
<name>A0ABZ2M0S1_9BACT</name>
<evidence type="ECO:0000313" key="2">
    <source>
        <dbReference type="Proteomes" id="UP001370348"/>
    </source>
</evidence>
<dbReference type="InterPro" id="IPR050194">
    <property type="entry name" value="Glycosyltransferase_grp1"/>
</dbReference>
<sequence length="313" mass="33632">MRIAVLTTSYPESHDDASGHFVHAEVQELTHGGASVEVFVPRGAAFGWPGVAARIREQPLRALSIPVAMAHLARRLRAAGPFDRTIAHFAIPSALPLAQVARQGGALEIVSHGGDVRLLRALPHPVRRAAVDAMLRRAQCWRFASDSLRADLASSLPADQARALDRIARVVPPSFHMPEIAREVEALRRANPSLGRTESAAGSGSPPLWVCAARLIPSKRVDWAIEHAAAQRAHLVIVGDGPERPRLEALARGARARGAKVQFLGVRPRRETLAWIAVADAVVHASEAEGLSTVVREAEALGTPIVGPPWARR</sequence>
<keyword evidence="2" id="KW-1185">Reference proteome</keyword>
<dbReference type="EMBL" id="CP089984">
    <property type="protein sequence ID" value="WXB16794.1"/>
    <property type="molecule type" value="Genomic_DNA"/>
</dbReference>
<dbReference type="SUPFAM" id="SSF53756">
    <property type="entry name" value="UDP-Glycosyltransferase/glycogen phosphorylase"/>
    <property type="match status" value="1"/>
</dbReference>
<dbReference type="PANTHER" id="PTHR45947">
    <property type="entry name" value="SULFOQUINOVOSYL TRANSFERASE SQD2"/>
    <property type="match status" value="1"/>
</dbReference>
<proteinExistence type="predicted"/>
<dbReference type="GO" id="GO:0016757">
    <property type="term" value="F:glycosyltransferase activity"/>
    <property type="evidence" value="ECO:0007669"/>
    <property type="project" value="UniProtKB-KW"/>
</dbReference>
<evidence type="ECO:0000313" key="1">
    <source>
        <dbReference type="EMBL" id="WXB16794.1"/>
    </source>
</evidence>
<dbReference type="Gene3D" id="3.40.50.2000">
    <property type="entry name" value="Glycogen Phosphorylase B"/>
    <property type="match status" value="2"/>
</dbReference>
<dbReference type="EC" id="2.4.-.-" evidence="1"/>
<keyword evidence="1" id="KW-0328">Glycosyltransferase</keyword>
<protein>
    <submittedName>
        <fullName evidence="1">Glycosyltransferase</fullName>
        <ecNumber evidence="1">2.4.-.-</ecNumber>
    </submittedName>
</protein>